<dbReference type="Gene3D" id="2.30.30.40">
    <property type="entry name" value="SH3 Domains"/>
    <property type="match status" value="1"/>
</dbReference>
<comment type="caution">
    <text evidence="1">The sequence shown here is derived from an EMBL/GenBank/DDBJ whole genome shotgun (WGS) entry which is preliminary data.</text>
</comment>
<dbReference type="PROSITE" id="PS50002">
    <property type="entry name" value="SH3"/>
    <property type="match status" value="1"/>
</dbReference>
<dbReference type="VEuPathDB" id="VectorBase:SSCA008024"/>
<dbReference type="InterPro" id="IPR001452">
    <property type="entry name" value="SH3_domain"/>
</dbReference>
<dbReference type="Pfam" id="PF14604">
    <property type="entry name" value="SH3_9"/>
    <property type="match status" value="1"/>
</dbReference>
<dbReference type="EMBL" id="JXLN01012584">
    <property type="protein sequence ID" value="KPM08656.1"/>
    <property type="molecule type" value="Genomic_DNA"/>
</dbReference>
<reference evidence="1 2" key="1">
    <citation type="journal article" date="2015" name="Parasit. Vectors">
        <title>Draft genome of the scabies mite.</title>
        <authorList>
            <person name="Rider S.D.Jr."/>
            <person name="Morgan M.S."/>
            <person name="Arlian L.G."/>
        </authorList>
    </citation>
    <scope>NUCLEOTIDE SEQUENCE [LARGE SCALE GENOMIC DNA]</scope>
    <source>
        <strain evidence="1">Arlian Lab</strain>
    </source>
</reference>
<protein>
    <submittedName>
        <fullName evidence="1">SH3 domain-containing protein 9</fullName>
    </submittedName>
</protein>
<dbReference type="SMART" id="SM00326">
    <property type="entry name" value="SH3"/>
    <property type="match status" value="1"/>
</dbReference>
<accession>A0A132ACD2</accession>
<dbReference type="Proteomes" id="UP000616769">
    <property type="component" value="Unassembled WGS sequence"/>
</dbReference>
<evidence type="ECO:0000313" key="2">
    <source>
        <dbReference type="Proteomes" id="UP000616769"/>
    </source>
</evidence>
<sequence length="148" mass="16877">MSNPSDTFESLQQSKISQSVMENFDPNFSEPSKSNTIANKTIDKRLMKINPDETIQTNTTEYLAKVHQIKRAPEAIRQFGTNVEKFCLPKAKIFRVLYPYKPKQNDELELQYGDLLTVTIQCDDGWYLGRSTLSGKFGTFPGNYVEPA</sequence>
<dbReference type="AlphaFoldDB" id="A0A132ACD2"/>
<dbReference type="InterPro" id="IPR036028">
    <property type="entry name" value="SH3-like_dom_sf"/>
</dbReference>
<proteinExistence type="predicted"/>
<gene>
    <name evidence="1" type="ORF">QR98_0071790</name>
</gene>
<dbReference type="PRINTS" id="PR00452">
    <property type="entry name" value="SH3DOMAIN"/>
</dbReference>
<organism evidence="1 2">
    <name type="scientific">Sarcoptes scabiei</name>
    <name type="common">Itch mite</name>
    <name type="synonym">Acarus scabiei</name>
    <dbReference type="NCBI Taxonomy" id="52283"/>
    <lineage>
        <taxon>Eukaryota</taxon>
        <taxon>Metazoa</taxon>
        <taxon>Ecdysozoa</taxon>
        <taxon>Arthropoda</taxon>
        <taxon>Chelicerata</taxon>
        <taxon>Arachnida</taxon>
        <taxon>Acari</taxon>
        <taxon>Acariformes</taxon>
        <taxon>Sarcoptiformes</taxon>
        <taxon>Astigmata</taxon>
        <taxon>Psoroptidia</taxon>
        <taxon>Sarcoptoidea</taxon>
        <taxon>Sarcoptidae</taxon>
        <taxon>Sarcoptinae</taxon>
        <taxon>Sarcoptes</taxon>
    </lineage>
</organism>
<dbReference type="InterPro" id="IPR050384">
    <property type="entry name" value="Endophilin_SH3RF"/>
</dbReference>
<dbReference type="PANTHER" id="PTHR14167:SF116">
    <property type="entry name" value="CAP, ISOFORM AC"/>
    <property type="match status" value="1"/>
</dbReference>
<dbReference type="SUPFAM" id="SSF50044">
    <property type="entry name" value="SH3-domain"/>
    <property type="match status" value="1"/>
</dbReference>
<name>A0A132ACD2_SARSC</name>
<evidence type="ECO:0000313" key="1">
    <source>
        <dbReference type="EMBL" id="KPM08656.1"/>
    </source>
</evidence>
<dbReference type="OrthoDB" id="19092at2759"/>
<dbReference type="PANTHER" id="PTHR14167">
    <property type="entry name" value="SH3 DOMAIN-CONTAINING"/>
    <property type="match status" value="1"/>
</dbReference>